<keyword evidence="2" id="KW-1133">Transmembrane helix</keyword>
<dbReference type="InterPro" id="IPR019956">
    <property type="entry name" value="Ubiquitin_dom"/>
</dbReference>
<evidence type="ECO:0000259" key="3">
    <source>
        <dbReference type="PROSITE" id="PS50053"/>
    </source>
</evidence>
<gene>
    <name evidence="4" type="ORF">U9M48_040603</name>
</gene>
<accession>A0AAQ3UMG5</accession>
<dbReference type="InterPro" id="IPR050158">
    <property type="entry name" value="Ubiquitin_ubiquitin-like"/>
</dbReference>
<dbReference type="InterPro" id="IPR029071">
    <property type="entry name" value="Ubiquitin-like_domsf"/>
</dbReference>
<dbReference type="AlphaFoldDB" id="A0AAQ3UMG5"/>
<evidence type="ECO:0000313" key="4">
    <source>
        <dbReference type="EMBL" id="WVZ94741.1"/>
    </source>
</evidence>
<keyword evidence="1" id="KW-1017">Isopeptide bond</keyword>
<dbReference type="FunFam" id="3.10.20.90:FF:000160">
    <property type="entry name" value="Polyubiquitin-C"/>
    <property type="match status" value="1"/>
</dbReference>
<feature type="transmembrane region" description="Helical" evidence="2">
    <location>
        <begin position="185"/>
        <end position="204"/>
    </location>
</feature>
<dbReference type="EMBL" id="CP144753">
    <property type="protein sequence ID" value="WVZ94741.1"/>
    <property type="molecule type" value="Genomic_DNA"/>
</dbReference>
<evidence type="ECO:0000256" key="2">
    <source>
        <dbReference type="SAM" id="Phobius"/>
    </source>
</evidence>
<dbReference type="GO" id="GO:0003729">
    <property type="term" value="F:mRNA binding"/>
    <property type="evidence" value="ECO:0007669"/>
    <property type="project" value="UniProtKB-ARBA"/>
</dbReference>
<dbReference type="SUPFAM" id="SSF54236">
    <property type="entry name" value="Ubiquitin-like"/>
    <property type="match status" value="1"/>
</dbReference>
<dbReference type="InterPro" id="IPR000626">
    <property type="entry name" value="Ubiquitin-like_dom"/>
</dbReference>
<dbReference type="PROSITE" id="PS50053">
    <property type="entry name" value="UBIQUITIN_2"/>
    <property type="match status" value="1"/>
</dbReference>
<dbReference type="Gene3D" id="3.10.20.90">
    <property type="entry name" value="Phosphatidylinositol 3-kinase Catalytic Subunit, Chain A, domain 1"/>
    <property type="match status" value="1"/>
</dbReference>
<keyword evidence="5" id="KW-1185">Reference proteome</keyword>
<dbReference type="Pfam" id="PF00240">
    <property type="entry name" value="ubiquitin"/>
    <property type="match status" value="1"/>
</dbReference>
<evidence type="ECO:0000256" key="1">
    <source>
        <dbReference type="ARBA" id="ARBA00022499"/>
    </source>
</evidence>
<proteinExistence type="predicted"/>
<organism evidence="4 5">
    <name type="scientific">Paspalum notatum var. saurae</name>
    <dbReference type="NCBI Taxonomy" id="547442"/>
    <lineage>
        <taxon>Eukaryota</taxon>
        <taxon>Viridiplantae</taxon>
        <taxon>Streptophyta</taxon>
        <taxon>Embryophyta</taxon>
        <taxon>Tracheophyta</taxon>
        <taxon>Spermatophyta</taxon>
        <taxon>Magnoliopsida</taxon>
        <taxon>Liliopsida</taxon>
        <taxon>Poales</taxon>
        <taxon>Poaceae</taxon>
        <taxon>PACMAD clade</taxon>
        <taxon>Panicoideae</taxon>
        <taxon>Andropogonodae</taxon>
        <taxon>Paspaleae</taxon>
        <taxon>Paspalinae</taxon>
        <taxon>Paspalum</taxon>
    </lineage>
</organism>
<dbReference type="Proteomes" id="UP001341281">
    <property type="component" value="Chromosome 09"/>
</dbReference>
<dbReference type="PANTHER" id="PTHR10666">
    <property type="entry name" value="UBIQUITIN"/>
    <property type="match status" value="1"/>
</dbReference>
<feature type="domain" description="Ubiquitin-like" evidence="3">
    <location>
        <begin position="26"/>
        <end position="101"/>
    </location>
</feature>
<evidence type="ECO:0000313" key="5">
    <source>
        <dbReference type="Proteomes" id="UP001341281"/>
    </source>
</evidence>
<name>A0AAQ3UMG5_PASNO</name>
<dbReference type="SMART" id="SM00213">
    <property type="entry name" value="UBQ"/>
    <property type="match status" value="1"/>
</dbReference>
<protein>
    <recommendedName>
        <fullName evidence="3">Ubiquitin-like domain-containing protein</fullName>
    </recommendedName>
</protein>
<keyword evidence="2" id="KW-0812">Transmembrane</keyword>
<dbReference type="PRINTS" id="PR00348">
    <property type="entry name" value="UBIQUITIN"/>
</dbReference>
<reference evidence="4 5" key="1">
    <citation type="submission" date="2024-02" db="EMBL/GenBank/DDBJ databases">
        <title>High-quality chromosome-scale genome assembly of Pensacola bahiagrass (Paspalum notatum Flugge var. saurae).</title>
        <authorList>
            <person name="Vega J.M."/>
            <person name="Podio M."/>
            <person name="Orjuela J."/>
            <person name="Siena L.A."/>
            <person name="Pessino S.C."/>
            <person name="Combes M.C."/>
            <person name="Mariac C."/>
            <person name="Albertini E."/>
            <person name="Pupilli F."/>
            <person name="Ortiz J.P.A."/>
            <person name="Leblanc O."/>
        </authorList>
    </citation>
    <scope>NUCLEOTIDE SEQUENCE [LARGE SCALE GENOMIC DNA]</scope>
    <source>
        <strain evidence="4">R1</strain>
        <tissue evidence="4">Leaf</tissue>
    </source>
</reference>
<keyword evidence="2" id="KW-0472">Membrane</keyword>
<sequence length="293" mass="31287">MLNFPTLAPKGSNFYLLYVHMLEAEMQIFVMTPNGKTMTLKVDSFDTIDNIKANIHEKEGIPPDQQRLIFAGKQLVNGRMLADYNILKESTLHLSVRLCGGQQIANNAANPEVVVADVDGNGGLVGTVGPGDVAAGRWNQEGLQVLNQEGLQILGWNQEGLQVLGVAIASLSMTGLASGTATPTAAFALLIVLIGGLALATNPLRRGLIACRNQKRTVLGCQFSGMTSVATSTLPDSLVRRRENGPLRAFTVSVLQMVPHEWFIGSHSGDAFSLRSACTMLPSTATNLTSTAR</sequence>